<evidence type="ECO:0000313" key="5">
    <source>
        <dbReference type="EMBL" id="MUN35917.1"/>
    </source>
</evidence>
<dbReference type="InterPro" id="IPR010016">
    <property type="entry name" value="PxpB"/>
</dbReference>
<protein>
    <submittedName>
        <fullName evidence="5">5-oxoprolinase subunit PxpB</fullName>
        <ecNumber evidence="5">3.5.2.9</ecNumber>
    </submittedName>
</protein>
<dbReference type="GO" id="GO:0005524">
    <property type="term" value="F:ATP binding"/>
    <property type="evidence" value="ECO:0007669"/>
    <property type="project" value="UniProtKB-KW"/>
</dbReference>
<dbReference type="Gene3D" id="2.40.100.10">
    <property type="entry name" value="Cyclophilin-like"/>
    <property type="match status" value="1"/>
</dbReference>
<organism evidence="5 6">
    <name type="scientific">Actinomadura litoris</name>
    <dbReference type="NCBI Taxonomy" id="2678616"/>
    <lineage>
        <taxon>Bacteria</taxon>
        <taxon>Bacillati</taxon>
        <taxon>Actinomycetota</taxon>
        <taxon>Actinomycetes</taxon>
        <taxon>Streptosporangiales</taxon>
        <taxon>Thermomonosporaceae</taxon>
        <taxon>Actinomadura</taxon>
    </lineage>
</organism>
<keyword evidence="2 5" id="KW-0378">Hydrolase</keyword>
<sequence length="204" mass="21701">MKVRRAGDAALLVETGDLATSHRLDTAFRDAAPPGIVDVVPGERTVLVVTEPGTDLDRLAALLPGLPLPDDAAGGADPVEIPVVYDGDDLDEVARLTGLSRDEVVDRHASADYTVAYLGFSPGFAYLTGLDPALHVARRESPRTAVPAGSVAIAGPYTSVYPSRSPGGWRLLGRSGLALWDVTRDPPSLLRPGTRVRFVREEQR</sequence>
<dbReference type="SUPFAM" id="SSF160467">
    <property type="entry name" value="PH0987 N-terminal domain-like"/>
    <property type="match status" value="1"/>
</dbReference>
<keyword evidence="6" id="KW-1185">Reference proteome</keyword>
<dbReference type="EMBL" id="WOFH01000002">
    <property type="protein sequence ID" value="MUN35917.1"/>
    <property type="molecule type" value="Genomic_DNA"/>
</dbReference>
<dbReference type="PANTHER" id="PTHR34698:SF2">
    <property type="entry name" value="5-OXOPROLINASE SUBUNIT B"/>
    <property type="match status" value="1"/>
</dbReference>
<dbReference type="AlphaFoldDB" id="A0A7K1KV39"/>
<evidence type="ECO:0000313" key="6">
    <source>
        <dbReference type="Proteomes" id="UP000432015"/>
    </source>
</evidence>
<gene>
    <name evidence="5" type="primary">pxpB</name>
    <name evidence="5" type="ORF">GNZ18_04785</name>
</gene>
<evidence type="ECO:0000256" key="2">
    <source>
        <dbReference type="ARBA" id="ARBA00022801"/>
    </source>
</evidence>
<evidence type="ECO:0000256" key="3">
    <source>
        <dbReference type="ARBA" id="ARBA00022840"/>
    </source>
</evidence>
<keyword evidence="3" id="KW-0067">ATP-binding</keyword>
<dbReference type="Gene3D" id="3.30.1360.40">
    <property type="match status" value="1"/>
</dbReference>
<dbReference type="SUPFAM" id="SSF50891">
    <property type="entry name" value="Cyclophilin-like"/>
    <property type="match status" value="1"/>
</dbReference>
<dbReference type="PANTHER" id="PTHR34698">
    <property type="entry name" value="5-OXOPROLINASE SUBUNIT B"/>
    <property type="match status" value="1"/>
</dbReference>
<dbReference type="InterPro" id="IPR003833">
    <property type="entry name" value="CT_C_D"/>
</dbReference>
<dbReference type="Pfam" id="PF02682">
    <property type="entry name" value="CT_C_D"/>
    <property type="match status" value="1"/>
</dbReference>
<dbReference type="NCBIfam" id="TIGR00370">
    <property type="entry name" value="5-oxoprolinase subunit PxpB"/>
    <property type="match status" value="1"/>
</dbReference>
<comment type="caution">
    <text evidence="5">The sequence shown here is derived from an EMBL/GenBank/DDBJ whole genome shotgun (WGS) entry which is preliminary data.</text>
</comment>
<dbReference type="Proteomes" id="UP000432015">
    <property type="component" value="Unassembled WGS sequence"/>
</dbReference>
<evidence type="ECO:0000256" key="1">
    <source>
        <dbReference type="ARBA" id="ARBA00022741"/>
    </source>
</evidence>
<dbReference type="SMART" id="SM00796">
    <property type="entry name" value="AHS1"/>
    <property type="match status" value="1"/>
</dbReference>
<dbReference type="EC" id="3.5.2.9" evidence="5"/>
<reference evidence="5 6" key="1">
    <citation type="submission" date="2019-11" db="EMBL/GenBank/DDBJ databases">
        <authorList>
            <person name="Cao P."/>
        </authorList>
    </citation>
    <scope>NUCLEOTIDE SEQUENCE [LARGE SCALE GENOMIC DNA]</scope>
    <source>
        <strain evidence="5 6">NEAU-AAG5</strain>
    </source>
</reference>
<feature type="domain" description="Carboxyltransferase" evidence="4">
    <location>
        <begin position="1"/>
        <end position="190"/>
    </location>
</feature>
<dbReference type="InterPro" id="IPR029000">
    <property type="entry name" value="Cyclophilin-like_dom_sf"/>
</dbReference>
<keyword evidence="1" id="KW-0547">Nucleotide-binding</keyword>
<accession>A0A7K1KV39</accession>
<name>A0A7K1KV39_9ACTN</name>
<dbReference type="GO" id="GO:0017168">
    <property type="term" value="F:5-oxoprolinase (ATP-hydrolyzing) activity"/>
    <property type="evidence" value="ECO:0007669"/>
    <property type="project" value="UniProtKB-EC"/>
</dbReference>
<proteinExistence type="predicted"/>
<evidence type="ECO:0000259" key="4">
    <source>
        <dbReference type="SMART" id="SM00796"/>
    </source>
</evidence>
<dbReference type="RefSeq" id="WP_312874303.1">
    <property type="nucleotide sequence ID" value="NZ_WOFH01000002.1"/>
</dbReference>